<evidence type="ECO:0000259" key="1">
    <source>
        <dbReference type="PROSITE" id="PS50055"/>
    </source>
</evidence>
<gene>
    <name evidence="3" type="ORF">PMAYCL1PPCAC_12860</name>
</gene>
<dbReference type="InterPro" id="IPR016130">
    <property type="entry name" value="Tyr_Pase_AS"/>
</dbReference>
<evidence type="ECO:0000313" key="4">
    <source>
        <dbReference type="Proteomes" id="UP001328107"/>
    </source>
</evidence>
<feature type="domain" description="Tyrosine-protein phosphatase" evidence="1">
    <location>
        <begin position="1"/>
        <end position="226"/>
    </location>
</feature>
<dbReference type="PROSITE" id="PS00383">
    <property type="entry name" value="TYR_PHOSPHATASE_1"/>
    <property type="match status" value="1"/>
</dbReference>
<dbReference type="Proteomes" id="UP001328107">
    <property type="component" value="Unassembled WGS sequence"/>
</dbReference>
<name>A0AAN5CEG8_9BILA</name>
<dbReference type="PRINTS" id="PR00700">
    <property type="entry name" value="PRTYPHPHTASE"/>
</dbReference>
<dbReference type="PROSITE" id="PS50055">
    <property type="entry name" value="TYR_PHOSPHATASE_PTP"/>
    <property type="match status" value="1"/>
</dbReference>
<dbReference type="GO" id="GO:0004725">
    <property type="term" value="F:protein tyrosine phosphatase activity"/>
    <property type="evidence" value="ECO:0007669"/>
    <property type="project" value="InterPro"/>
</dbReference>
<protein>
    <recommendedName>
        <fullName evidence="5">Tyrosine phosphatase</fullName>
    </recommendedName>
</protein>
<dbReference type="InterPro" id="IPR003595">
    <property type="entry name" value="Tyr_Pase_cat"/>
</dbReference>
<feature type="domain" description="Tyrosine specific protein phosphatases" evidence="2">
    <location>
        <begin position="149"/>
        <end position="217"/>
    </location>
</feature>
<dbReference type="InterPro" id="IPR000242">
    <property type="entry name" value="PTP_cat"/>
</dbReference>
<comment type="caution">
    <text evidence="3">The sequence shown here is derived from an EMBL/GenBank/DDBJ whole genome shotgun (WGS) entry which is preliminary data.</text>
</comment>
<feature type="non-terminal residue" evidence="3">
    <location>
        <position position="1"/>
    </location>
</feature>
<dbReference type="EMBL" id="BTRK01000003">
    <property type="protein sequence ID" value="GMR42665.1"/>
    <property type="molecule type" value="Genomic_DNA"/>
</dbReference>
<dbReference type="InterPro" id="IPR029021">
    <property type="entry name" value="Prot-tyrosine_phosphatase-like"/>
</dbReference>
<evidence type="ECO:0000313" key="3">
    <source>
        <dbReference type="EMBL" id="GMR42665.1"/>
    </source>
</evidence>
<dbReference type="AlphaFoldDB" id="A0AAN5CEG8"/>
<organism evidence="3 4">
    <name type="scientific">Pristionchus mayeri</name>
    <dbReference type="NCBI Taxonomy" id="1317129"/>
    <lineage>
        <taxon>Eukaryota</taxon>
        <taxon>Metazoa</taxon>
        <taxon>Ecdysozoa</taxon>
        <taxon>Nematoda</taxon>
        <taxon>Chromadorea</taxon>
        <taxon>Rhabditida</taxon>
        <taxon>Rhabditina</taxon>
        <taxon>Diplogasteromorpha</taxon>
        <taxon>Diplogasteroidea</taxon>
        <taxon>Neodiplogasteridae</taxon>
        <taxon>Pristionchus</taxon>
    </lineage>
</organism>
<evidence type="ECO:0000259" key="2">
    <source>
        <dbReference type="PROSITE" id="PS50056"/>
    </source>
</evidence>
<dbReference type="Gene3D" id="3.90.190.10">
    <property type="entry name" value="Protein tyrosine phosphatase superfamily"/>
    <property type="match status" value="1"/>
</dbReference>
<dbReference type="SUPFAM" id="SSF52799">
    <property type="entry name" value="(Phosphotyrosine protein) phosphatases II"/>
    <property type="match status" value="1"/>
</dbReference>
<dbReference type="InterPro" id="IPR052782">
    <property type="entry name" value="Oocyte-zygote_transition_reg"/>
</dbReference>
<feature type="non-terminal residue" evidence="3">
    <location>
        <position position="257"/>
    </location>
</feature>
<sequence>SRYDDFPCYDQDRVKLKGPSDYIHANYVNAPDGMKYIATQGPLNETICDFWQMVVQEDALIVVQLCKFVEGDDEKCAEYWPHGEKETSKEFERTDKFTIRKMDKPVEIAPGTIKTTLCIESKTISKTITHIYCDSWPDKLAPSDPATIIKIWNYVKSNRGNGPVVVHCSAGVGRTATFIGLSFASEMLKEQGATMGEVIQELRNYRSKAVQTYVQYVFLHAAVLEIFIQSNVIPRSPQSIAFFDAVKKLLEQAEKKK</sequence>
<dbReference type="CDD" id="cd00047">
    <property type="entry name" value="PTPc"/>
    <property type="match status" value="1"/>
</dbReference>
<dbReference type="InterPro" id="IPR000387">
    <property type="entry name" value="Tyr_Pase_dom"/>
</dbReference>
<dbReference type="SMART" id="SM00404">
    <property type="entry name" value="PTPc_motif"/>
    <property type="match status" value="1"/>
</dbReference>
<dbReference type="PROSITE" id="PS50056">
    <property type="entry name" value="TYR_PHOSPHATASE_2"/>
    <property type="match status" value="1"/>
</dbReference>
<dbReference type="Pfam" id="PF00102">
    <property type="entry name" value="Y_phosphatase"/>
    <property type="match status" value="1"/>
</dbReference>
<keyword evidence="4" id="KW-1185">Reference proteome</keyword>
<dbReference type="PANTHER" id="PTHR46163">
    <property type="entry name" value="TYROSINE-PROTEIN PHOSPHATASE-RELATED"/>
    <property type="match status" value="1"/>
</dbReference>
<reference evidence="4" key="1">
    <citation type="submission" date="2022-10" db="EMBL/GenBank/DDBJ databases">
        <title>Genome assembly of Pristionchus species.</title>
        <authorList>
            <person name="Yoshida K."/>
            <person name="Sommer R.J."/>
        </authorList>
    </citation>
    <scope>NUCLEOTIDE SEQUENCE [LARGE SCALE GENOMIC DNA]</scope>
    <source>
        <strain evidence="4">RS5460</strain>
    </source>
</reference>
<dbReference type="SMART" id="SM00194">
    <property type="entry name" value="PTPc"/>
    <property type="match status" value="1"/>
</dbReference>
<accession>A0AAN5CEG8</accession>
<proteinExistence type="predicted"/>
<evidence type="ECO:0008006" key="5">
    <source>
        <dbReference type="Google" id="ProtNLM"/>
    </source>
</evidence>